<feature type="domain" description="SGNH hydrolase-type esterase" evidence="6">
    <location>
        <begin position="141"/>
        <end position="303"/>
    </location>
</feature>
<gene>
    <name evidence="7" type="ORF">FSCOSCO3_A030830</name>
</gene>
<dbReference type="Pfam" id="PF13472">
    <property type="entry name" value="Lipase_GDSL_2"/>
    <property type="match status" value="1"/>
</dbReference>
<evidence type="ECO:0000259" key="6">
    <source>
        <dbReference type="Pfam" id="PF13472"/>
    </source>
</evidence>
<dbReference type="EC" id="3.1.1.47" evidence="1"/>
<dbReference type="EMBL" id="CAWUFR010000497">
    <property type="protein sequence ID" value="CAK6978565.1"/>
    <property type="molecule type" value="Genomic_DNA"/>
</dbReference>
<feature type="compositionally biased region" description="Basic and acidic residues" evidence="5">
    <location>
        <begin position="78"/>
        <end position="90"/>
    </location>
</feature>
<feature type="region of interest" description="Disordered" evidence="5">
    <location>
        <begin position="73"/>
        <end position="96"/>
    </location>
</feature>
<comment type="catalytic activity">
    <reaction evidence="3">
        <text>1-O-hexadecyl-2-acetyl-sn-glycero-3-phosphate + H2O = 1-O-hexadecyl-sn-glycero-3-phosphate + acetate + H(+)</text>
        <dbReference type="Rhea" id="RHEA:41704"/>
        <dbReference type="ChEBI" id="CHEBI:15377"/>
        <dbReference type="ChEBI" id="CHEBI:15378"/>
        <dbReference type="ChEBI" id="CHEBI:30089"/>
        <dbReference type="ChEBI" id="CHEBI:77580"/>
        <dbReference type="ChEBI" id="CHEBI:78385"/>
    </reaction>
    <physiologicalReaction direction="left-to-right" evidence="3">
        <dbReference type="Rhea" id="RHEA:41705"/>
    </physiologicalReaction>
</comment>
<name>A0AAV1Q5B7_SCOSC</name>
<accession>A0AAV1Q5B7</accession>
<keyword evidence="8" id="KW-1185">Reference proteome</keyword>
<evidence type="ECO:0000256" key="5">
    <source>
        <dbReference type="SAM" id="MobiDB-lite"/>
    </source>
</evidence>
<dbReference type="AlphaFoldDB" id="A0AAV1Q5B7"/>
<dbReference type="InterPro" id="IPR036514">
    <property type="entry name" value="SGNH_hydro_sf"/>
</dbReference>
<dbReference type="Gene3D" id="3.40.50.1110">
    <property type="entry name" value="SGNH hydrolase"/>
    <property type="match status" value="1"/>
</dbReference>
<evidence type="ECO:0000256" key="4">
    <source>
        <dbReference type="ARBA" id="ARBA00048078"/>
    </source>
</evidence>
<sequence length="325" mass="37103">MASSRCFVASDINRNPEMFSSYKDKRKICGGRSAVKRSYTEITQDSRRTAELSSPQRKKIKICRRRLAMKRPFSEVSQDDHRDQEMSSPERKRRRITTNTEEKVIVLPNTSKETPCTVAKVSSKGTRPCTVTSRVSNIWIIGDSYIRRGEEAAKKEYGKNLGLNANIQWFGKGGMRWGGVLPSFYAELANQSPPDILVVHAGGNDLGLMSPKKLAFLMQRDLQQLRAQFPSMQMAFSCISERQQWRHGKPVQINNDRKSVNKFMRKNVDYIGGELIEHLYLKFYNKNTFLPDGVHLTTAGNQVFLTSIQSTLEKILQRSSSEQRV</sequence>
<organism evidence="7 8">
    <name type="scientific">Scomber scombrus</name>
    <name type="common">Atlantic mackerel</name>
    <name type="synonym">Scomber vernalis</name>
    <dbReference type="NCBI Taxonomy" id="13677"/>
    <lineage>
        <taxon>Eukaryota</taxon>
        <taxon>Metazoa</taxon>
        <taxon>Chordata</taxon>
        <taxon>Craniata</taxon>
        <taxon>Vertebrata</taxon>
        <taxon>Euteleostomi</taxon>
        <taxon>Actinopterygii</taxon>
        <taxon>Neopterygii</taxon>
        <taxon>Teleostei</taxon>
        <taxon>Neoteleostei</taxon>
        <taxon>Acanthomorphata</taxon>
        <taxon>Pelagiaria</taxon>
        <taxon>Scombriformes</taxon>
        <taxon>Scombridae</taxon>
        <taxon>Scomber</taxon>
    </lineage>
</organism>
<comment type="catalytic activity">
    <reaction evidence="4">
        <text>a 1-O-alkyl-2-acetyl-sn-glycero-3-phosphocholine + H2O = a 1-O-alkyl-sn-glycero-3-phosphocholine + acetate + H(+)</text>
        <dbReference type="Rhea" id="RHEA:17777"/>
        <dbReference type="ChEBI" id="CHEBI:15377"/>
        <dbReference type="ChEBI" id="CHEBI:15378"/>
        <dbReference type="ChEBI" id="CHEBI:30089"/>
        <dbReference type="ChEBI" id="CHEBI:30909"/>
        <dbReference type="ChEBI" id="CHEBI:36707"/>
        <dbReference type="EC" id="3.1.1.47"/>
    </reaction>
    <physiologicalReaction direction="left-to-right" evidence="4">
        <dbReference type="Rhea" id="RHEA:17778"/>
    </physiologicalReaction>
</comment>
<evidence type="ECO:0000256" key="2">
    <source>
        <dbReference type="ARBA" id="ARBA00023721"/>
    </source>
</evidence>
<dbReference type="Proteomes" id="UP001314229">
    <property type="component" value="Unassembled WGS sequence"/>
</dbReference>
<evidence type="ECO:0000313" key="7">
    <source>
        <dbReference type="EMBL" id="CAK6978565.1"/>
    </source>
</evidence>
<proteinExistence type="predicted"/>
<dbReference type="GO" id="GO:0003847">
    <property type="term" value="F:1-alkyl-2-acetylglycerophosphocholine esterase activity"/>
    <property type="evidence" value="ECO:0007669"/>
    <property type="project" value="UniProtKB-EC"/>
</dbReference>
<protein>
    <recommendedName>
        <fullName evidence="1">1-alkyl-2-acetylglycerophosphocholine esterase</fullName>
        <ecNumber evidence="1">3.1.1.47</ecNumber>
    </recommendedName>
</protein>
<reference evidence="7 8" key="1">
    <citation type="submission" date="2024-01" db="EMBL/GenBank/DDBJ databases">
        <authorList>
            <person name="Alioto T."/>
            <person name="Alioto T."/>
            <person name="Gomez Garrido J."/>
        </authorList>
    </citation>
    <scope>NUCLEOTIDE SEQUENCE [LARGE SCALE GENOMIC DNA]</scope>
</reference>
<comment type="caution">
    <text evidence="7">The sequence shown here is derived from an EMBL/GenBank/DDBJ whole genome shotgun (WGS) entry which is preliminary data.</text>
</comment>
<evidence type="ECO:0000313" key="8">
    <source>
        <dbReference type="Proteomes" id="UP001314229"/>
    </source>
</evidence>
<evidence type="ECO:0000256" key="3">
    <source>
        <dbReference type="ARBA" id="ARBA00035804"/>
    </source>
</evidence>
<comment type="catalytic activity">
    <reaction evidence="2">
        <text>1-O-hexadecyl-2-acetyl-sn-glycero-3-phosphocholine + H2O = 1-O-hexadecyl-sn-glycero-3-phosphocholine + acetate + H(+)</text>
        <dbReference type="Rhea" id="RHEA:40479"/>
        <dbReference type="ChEBI" id="CHEBI:15377"/>
        <dbReference type="ChEBI" id="CHEBI:15378"/>
        <dbReference type="ChEBI" id="CHEBI:30089"/>
        <dbReference type="ChEBI" id="CHEBI:44811"/>
        <dbReference type="ChEBI" id="CHEBI:64496"/>
    </reaction>
    <physiologicalReaction direction="left-to-right" evidence="2">
        <dbReference type="Rhea" id="RHEA:40480"/>
    </physiologicalReaction>
</comment>
<dbReference type="InterPro" id="IPR013830">
    <property type="entry name" value="SGNH_hydro"/>
</dbReference>
<evidence type="ECO:0000256" key="1">
    <source>
        <dbReference type="ARBA" id="ARBA00013201"/>
    </source>
</evidence>
<dbReference type="CDD" id="cd00229">
    <property type="entry name" value="SGNH_hydrolase"/>
    <property type="match status" value="1"/>
</dbReference>
<dbReference type="SUPFAM" id="SSF52266">
    <property type="entry name" value="SGNH hydrolase"/>
    <property type="match status" value="1"/>
</dbReference>